<evidence type="ECO:0000256" key="1">
    <source>
        <dbReference type="ARBA" id="ARBA00004141"/>
    </source>
</evidence>
<keyword evidence="12" id="KW-1185">Reference proteome</keyword>
<evidence type="ECO:0000259" key="9">
    <source>
        <dbReference type="Pfam" id="PF01545"/>
    </source>
</evidence>
<dbReference type="OrthoDB" id="9944568at2759"/>
<dbReference type="InterPro" id="IPR027470">
    <property type="entry name" value="Cation_efflux_CTD"/>
</dbReference>
<accession>A0A9P6EIT0</accession>
<evidence type="ECO:0000313" key="11">
    <source>
        <dbReference type="EMBL" id="KAF9530456.1"/>
    </source>
</evidence>
<dbReference type="NCBIfam" id="TIGR01297">
    <property type="entry name" value="CDF"/>
    <property type="match status" value="1"/>
</dbReference>
<feature type="transmembrane region" description="Helical" evidence="8">
    <location>
        <begin position="76"/>
        <end position="97"/>
    </location>
</feature>
<evidence type="ECO:0000256" key="4">
    <source>
        <dbReference type="ARBA" id="ARBA00022692"/>
    </source>
</evidence>
<dbReference type="GO" id="GO:0016020">
    <property type="term" value="C:membrane"/>
    <property type="evidence" value="ECO:0007669"/>
    <property type="project" value="UniProtKB-SubCell"/>
</dbReference>
<evidence type="ECO:0000313" key="12">
    <source>
        <dbReference type="Proteomes" id="UP000807306"/>
    </source>
</evidence>
<sequence length="396" mass="43518">MKNTTKIGVVLVIGIMFFAAEIVVGFKTKSLALIADAFHYLNDIVAYAIAFVAAYLQERGQHTHSFTYAFHRAELVGAFFNGVFLLALALSILLQSIERFVHVQEVQSPKLVLITGGVGLALNILSAIVVHDHHHHHGHGHTTAISSESMELPEISGRYKDHIHATHNHRLDPPVSAPQHNLGLLGVLVHLLGDAINNIGVMIAAVIMMKVHSPQRFYADPAFSLFISLIIGASAIPMTYKSGRILLESSPIHLDLSKVKEDLLSVGPFSFSHPVSLQNTETYAPPQIPDVVSVHDLHVWHLSQSVLLGSLHVCVPLGTSLEQWEQTERYLQHCFEEYGIRHVTISPEIYRDSQTLTQASEDSMVQVGGCRLPSHDDFGCAVSDMLKKRKAASTPA</sequence>
<organism evidence="11 12">
    <name type="scientific">Crepidotus variabilis</name>
    <dbReference type="NCBI Taxonomy" id="179855"/>
    <lineage>
        <taxon>Eukaryota</taxon>
        <taxon>Fungi</taxon>
        <taxon>Dikarya</taxon>
        <taxon>Basidiomycota</taxon>
        <taxon>Agaricomycotina</taxon>
        <taxon>Agaricomycetes</taxon>
        <taxon>Agaricomycetidae</taxon>
        <taxon>Agaricales</taxon>
        <taxon>Agaricineae</taxon>
        <taxon>Crepidotaceae</taxon>
        <taxon>Crepidotus</taxon>
    </lineage>
</organism>
<dbReference type="PANTHER" id="PTHR45820:SF5">
    <property type="entry name" value="DIFFUSION FACILITATOR FAMILY METAL ION TRANSPORTER, PUTATIVE-RELATED"/>
    <property type="match status" value="1"/>
</dbReference>
<feature type="transmembrane region" description="Helical" evidence="8">
    <location>
        <begin position="221"/>
        <end position="240"/>
    </location>
</feature>
<dbReference type="SUPFAM" id="SSF161111">
    <property type="entry name" value="Cation efflux protein transmembrane domain-like"/>
    <property type="match status" value="1"/>
</dbReference>
<evidence type="ECO:0000256" key="2">
    <source>
        <dbReference type="ARBA" id="ARBA00008873"/>
    </source>
</evidence>
<feature type="transmembrane region" description="Helical" evidence="8">
    <location>
        <begin position="109"/>
        <end position="130"/>
    </location>
</feature>
<keyword evidence="7 8" id="KW-0472">Membrane</keyword>
<evidence type="ECO:0000256" key="6">
    <source>
        <dbReference type="ARBA" id="ARBA00022989"/>
    </source>
</evidence>
<evidence type="ECO:0000256" key="5">
    <source>
        <dbReference type="ARBA" id="ARBA00022833"/>
    </source>
</evidence>
<evidence type="ECO:0000259" key="10">
    <source>
        <dbReference type="Pfam" id="PF16916"/>
    </source>
</evidence>
<evidence type="ECO:0000256" key="3">
    <source>
        <dbReference type="ARBA" id="ARBA00022448"/>
    </source>
</evidence>
<keyword evidence="6 8" id="KW-1133">Transmembrane helix</keyword>
<dbReference type="AlphaFoldDB" id="A0A9P6EIT0"/>
<protein>
    <submittedName>
        <fullName evidence="11">CDF zinc transporter</fullName>
    </submittedName>
</protein>
<dbReference type="Gene3D" id="1.20.1510.10">
    <property type="entry name" value="Cation efflux protein transmembrane domain"/>
    <property type="match status" value="1"/>
</dbReference>
<reference evidence="11" key="1">
    <citation type="submission" date="2020-11" db="EMBL/GenBank/DDBJ databases">
        <authorList>
            <consortium name="DOE Joint Genome Institute"/>
            <person name="Ahrendt S."/>
            <person name="Riley R."/>
            <person name="Andreopoulos W."/>
            <person name="Labutti K."/>
            <person name="Pangilinan J."/>
            <person name="Ruiz-Duenas F.J."/>
            <person name="Barrasa J.M."/>
            <person name="Sanchez-Garcia M."/>
            <person name="Camarero S."/>
            <person name="Miyauchi S."/>
            <person name="Serrano A."/>
            <person name="Linde D."/>
            <person name="Babiker R."/>
            <person name="Drula E."/>
            <person name="Ayuso-Fernandez I."/>
            <person name="Pacheco R."/>
            <person name="Padilla G."/>
            <person name="Ferreira P."/>
            <person name="Barriuso J."/>
            <person name="Kellner H."/>
            <person name="Castanera R."/>
            <person name="Alfaro M."/>
            <person name="Ramirez L."/>
            <person name="Pisabarro A.G."/>
            <person name="Kuo A."/>
            <person name="Tritt A."/>
            <person name="Lipzen A."/>
            <person name="He G."/>
            <person name="Yan M."/>
            <person name="Ng V."/>
            <person name="Cullen D."/>
            <person name="Martin F."/>
            <person name="Rosso M.-N."/>
            <person name="Henrissat B."/>
            <person name="Hibbett D."/>
            <person name="Martinez A.T."/>
            <person name="Grigoriev I.V."/>
        </authorList>
    </citation>
    <scope>NUCLEOTIDE SEQUENCE</scope>
    <source>
        <strain evidence="11">CBS 506.95</strain>
    </source>
</reference>
<keyword evidence="5" id="KW-0862">Zinc</keyword>
<dbReference type="SUPFAM" id="SSF160240">
    <property type="entry name" value="Cation efflux protein cytoplasmic domain-like"/>
    <property type="match status" value="1"/>
</dbReference>
<feature type="domain" description="Cation efflux protein transmembrane" evidence="9">
    <location>
        <begin position="9"/>
        <end position="247"/>
    </location>
</feature>
<dbReference type="InterPro" id="IPR002524">
    <property type="entry name" value="Cation_efflux"/>
</dbReference>
<keyword evidence="4 8" id="KW-0812">Transmembrane</keyword>
<keyword evidence="3" id="KW-0813">Transport</keyword>
<dbReference type="GO" id="GO:0005385">
    <property type="term" value="F:zinc ion transmembrane transporter activity"/>
    <property type="evidence" value="ECO:0007669"/>
    <property type="project" value="TreeGrafter"/>
</dbReference>
<feature type="transmembrane region" description="Helical" evidence="8">
    <location>
        <begin position="7"/>
        <end position="26"/>
    </location>
</feature>
<dbReference type="Proteomes" id="UP000807306">
    <property type="component" value="Unassembled WGS sequence"/>
</dbReference>
<dbReference type="Pfam" id="PF16916">
    <property type="entry name" value="ZT_dimer"/>
    <property type="match status" value="1"/>
</dbReference>
<evidence type="ECO:0000256" key="7">
    <source>
        <dbReference type="ARBA" id="ARBA00023136"/>
    </source>
</evidence>
<name>A0A9P6EIT0_9AGAR</name>
<dbReference type="EMBL" id="MU157840">
    <property type="protein sequence ID" value="KAF9530456.1"/>
    <property type="molecule type" value="Genomic_DNA"/>
</dbReference>
<feature type="transmembrane region" description="Helical" evidence="8">
    <location>
        <begin position="38"/>
        <end position="56"/>
    </location>
</feature>
<proteinExistence type="inferred from homology"/>
<feature type="transmembrane region" description="Helical" evidence="8">
    <location>
        <begin position="182"/>
        <end position="209"/>
    </location>
</feature>
<dbReference type="InterPro" id="IPR027469">
    <property type="entry name" value="Cation_efflux_TMD_sf"/>
</dbReference>
<evidence type="ECO:0000256" key="8">
    <source>
        <dbReference type="SAM" id="Phobius"/>
    </source>
</evidence>
<gene>
    <name evidence="11" type="ORF">CPB83DRAFT_875144</name>
</gene>
<dbReference type="InterPro" id="IPR058533">
    <property type="entry name" value="Cation_efflux_TM"/>
</dbReference>
<dbReference type="PANTHER" id="PTHR45820">
    <property type="entry name" value="FI23527P1"/>
    <property type="match status" value="1"/>
</dbReference>
<comment type="similarity">
    <text evidence="2">Belongs to the cation diffusion facilitator (CDF) transporter (TC 2.A.4) family. SLC30A subfamily.</text>
</comment>
<dbReference type="GO" id="GO:0006882">
    <property type="term" value="P:intracellular zinc ion homeostasis"/>
    <property type="evidence" value="ECO:0007669"/>
    <property type="project" value="TreeGrafter"/>
</dbReference>
<dbReference type="InterPro" id="IPR036837">
    <property type="entry name" value="Cation_efflux_CTD_sf"/>
</dbReference>
<comment type="caution">
    <text evidence="11">The sequence shown here is derived from an EMBL/GenBank/DDBJ whole genome shotgun (WGS) entry which is preliminary data.</text>
</comment>
<comment type="subcellular location">
    <subcellularLocation>
        <location evidence="1">Membrane</location>
        <topology evidence="1">Multi-pass membrane protein</topology>
    </subcellularLocation>
</comment>
<dbReference type="Pfam" id="PF01545">
    <property type="entry name" value="Cation_efflux"/>
    <property type="match status" value="1"/>
</dbReference>
<feature type="domain" description="Cation efflux protein cytoplasmic" evidence="10">
    <location>
        <begin position="287"/>
        <end position="347"/>
    </location>
</feature>